<dbReference type="KEGG" id="tum:CBW65_14430"/>
<organism evidence="2 3">
    <name type="scientific">Tumebacillus avium</name>
    <dbReference type="NCBI Taxonomy" id="1903704"/>
    <lineage>
        <taxon>Bacteria</taxon>
        <taxon>Bacillati</taxon>
        <taxon>Bacillota</taxon>
        <taxon>Bacilli</taxon>
        <taxon>Bacillales</taxon>
        <taxon>Alicyclobacillaceae</taxon>
        <taxon>Tumebacillus</taxon>
    </lineage>
</organism>
<dbReference type="CDD" id="cd02142">
    <property type="entry name" value="McbC_SagB-like_oxidoreductase"/>
    <property type="match status" value="2"/>
</dbReference>
<dbReference type="Gene3D" id="3.40.109.10">
    <property type="entry name" value="NADH Oxidase"/>
    <property type="match status" value="2"/>
</dbReference>
<dbReference type="PANTHER" id="PTHR42741">
    <property type="entry name" value="NITROREDUCTASE FAMILY PROTEIN"/>
    <property type="match status" value="1"/>
</dbReference>
<sequence length="543" mass="60671">MSEQENRVQGIQAYHEQTKHHFHRYARALPDLDWDTQPEPFRTYDGAEKIPLLRVEPTEQPGYDQAFAPGAVAAAPLNLQSISQLFYDSMSIVRWKMSWNGTQKRAVRVNPSSGNLHPTEAYLLCGAVEGVTEQPLVAHYSPKVHELEKRAELPRELWERVSGGLPDGAVLVGLTSIYWRESWKYGERAFRYCHLDVGHALGAFAVAAAGLGWQVRLVEAPGTGQLNTMFGVAGQDGPEAEHADCLLAVFPQGSQLREEAVDLSVVEEFTALNWLGEPNVLSQDHHPWEIIDEASHAVEKPETSHLVLKTRSDQQGSLYKNNERNIPLRKLVRQRRSAVAMDGKTGISREVFYGIMKRLAPAAFELLPWEPKMSMAVFAHRVEGLTPGMYMLVRNPKHLAALKSASHPSFRWTKPESCPDGLEFYLLAEGDFRKIARDGSCDQDIASHGSFAVAMYAEYEAPLQEHGAWFYPRLHWECGLAGQLLYLEAEAAGVSGTGIGCFFDNPMHRTFGLKGKAWQDLYHFTVGGAVFDERLTDLPDYGG</sequence>
<feature type="domain" description="Nitroreductase" evidence="1">
    <location>
        <begin position="106"/>
        <end position="234"/>
    </location>
</feature>
<protein>
    <recommendedName>
        <fullName evidence="1">Nitroreductase domain-containing protein</fullName>
    </recommendedName>
</protein>
<dbReference type="InterPro" id="IPR029479">
    <property type="entry name" value="Nitroreductase"/>
</dbReference>
<evidence type="ECO:0000259" key="1">
    <source>
        <dbReference type="Pfam" id="PF00881"/>
    </source>
</evidence>
<keyword evidence="3" id="KW-1185">Reference proteome</keyword>
<evidence type="ECO:0000313" key="2">
    <source>
        <dbReference type="EMBL" id="ARU62070.1"/>
    </source>
</evidence>
<dbReference type="Proteomes" id="UP000195437">
    <property type="component" value="Chromosome"/>
</dbReference>
<feature type="domain" description="Nitroreductase" evidence="1">
    <location>
        <begin position="383"/>
        <end position="527"/>
    </location>
</feature>
<dbReference type="GO" id="GO:0016491">
    <property type="term" value="F:oxidoreductase activity"/>
    <property type="evidence" value="ECO:0007669"/>
    <property type="project" value="InterPro"/>
</dbReference>
<gene>
    <name evidence="2" type="ORF">CBW65_14430</name>
</gene>
<accession>A0A1Y0IP51</accession>
<dbReference type="OrthoDB" id="9801593at2"/>
<dbReference type="Pfam" id="PF00881">
    <property type="entry name" value="Nitroreductase"/>
    <property type="match status" value="2"/>
</dbReference>
<dbReference type="EMBL" id="CP021434">
    <property type="protein sequence ID" value="ARU62070.1"/>
    <property type="molecule type" value="Genomic_DNA"/>
</dbReference>
<dbReference type="SUPFAM" id="SSF55469">
    <property type="entry name" value="FMN-dependent nitroreductase-like"/>
    <property type="match status" value="2"/>
</dbReference>
<name>A0A1Y0IP51_9BACL</name>
<dbReference type="RefSeq" id="WP_087457435.1">
    <property type="nucleotide sequence ID" value="NZ_CP021434.1"/>
</dbReference>
<proteinExistence type="predicted"/>
<dbReference type="PANTHER" id="PTHR42741:SF3">
    <property type="entry name" value="NITROREDUCTASE FAMILY PROTEIN"/>
    <property type="match status" value="1"/>
</dbReference>
<dbReference type="AlphaFoldDB" id="A0A1Y0IP51"/>
<reference evidence="3" key="1">
    <citation type="submission" date="2017-05" db="EMBL/GenBank/DDBJ databases">
        <authorList>
            <person name="Sung H."/>
        </authorList>
    </citation>
    <scope>NUCLEOTIDE SEQUENCE [LARGE SCALE GENOMIC DNA]</scope>
    <source>
        <strain evidence="3">AR23208</strain>
    </source>
</reference>
<dbReference type="InterPro" id="IPR000415">
    <property type="entry name" value="Nitroreductase-like"/>
</dbReference>
<evidence type="ECO:0000313" key="3">
    <source>
        <dbReference type="Proteomes" id="UP000195437"/>
    </source>
</evidence>